<reference evidence="2 3" key="1">
    <citation type="submission" date="2010-05" db="EMBL/GenBank/DDBJ databases">
        <title>The Genome Sequence of Thecamonas trahens ATCC 50062.</title>
        <authorList>
            <consortium name="The Broad Institute Genome Sequencing Platform"/>
            <person name="Russ C."/>
            <person name="Cuomo C."/>
            <person name="Shea T."/>
            <person name="Young S.K."/>
            <person name="Zeng Q."/>
            <person name="Koehrsen M."/>
            <person name="Haas B."/>
            <person name="Borodovsky M."/>
            <person name="Guigo R."/>
            <person name="Alvarado L."/>
            <person name="Berlin A."/>
            <person name="Bochicchio J."/>
            <person name="Borenstein D."/>
            <person name="Chapman S."/>
            <person name="Chen Z."/>
            <person name="Freedman E."/>
            <person name="Gellesch M."/>
            <person name="Goldberg J."/>
            <person name="Griggs A."/>
            <person name="Gujja S."/>
            <person name="Heilman E."/>
            <person name="Heiman D."/>
            <person name="Hepburn T."/>
            <person name="Howarth C."/>
            <person name="Jen D."/>
            <person name="Larson L."/>
            <person name="Mehta T."/>
            <person name="Park D."/>
            <person name="Pearson M."/>
            <person name="Roberts A."/>
            <person name="Saif S."/>
            <person name="Shenoy N."/>
            <person name="Sisk P."/>
            <person name="Stolte C."/>
            <person name="Sykes S."/>
            <person name="Thomson T."/>
            <person name="Walk T."/>
            <person name="White J."/>
            <person name="Yandava C."/>
            <person name="Burger G."/>
            <person name="Gray M.W."/>
            <person name="Holland P.W.H."/>
            <person name="King N."/>
            <person name="Lang F.B.F."/>
            <person name="Roger A.J."/>
            <person name="Ruiz-Trillo I."/>
            <person name="Lander E."/>
            <person name="Nusbaum C."/>
        </authorList>
    </citation>
    <scope>NUCLEOTIDE SEQUENCE [LARGE SCALE GENOMIC DNA]</scope>
    <source>
        <strain evidence="2 3">ATCC 50062</strain>
    </source>
</reference>
<sequence>MSRPRYTVNNPQAVSSATFSGKRQDRAPDRGGDHDDRRTGLGRYFAASPRRAPELPDAFQPGLVAAAHNDVSNPRPTKRPRVLFGSSPPPPSTGDEKRHAGRRGGRGGQGSRHRGQARRRGGAAMPELAFTEGRRAGPAGRVYGPRLAQSTLSATGTLGIVKPVKKVRAAGPQASTDIRLRTVALKTLRGAAWRKATADYFRVENVAIASLRTHSAADQGAALVHLGLIEHGTPSATTPVAAMYLAHDIEAALADLAPGSVVAAIICRLSFPLLPPPGRPGASGNQPDPTPPRVTIMHIDARRGS</sequence>
<dbReference type="RefSeq" id="XP_013754757.1">
    <property type="nucleotide sequence ID" value="XM_013899303.1"/>
</dbReference>
<evidence type="ECO:0000256" key="1">
    <source>
        <dbReference type="SAM" id="MobiDB-lite"/>
    </source>
</evidence>
<feature type="region of interest" description="Disordered" evidence="1">
    <location>
        <begin position="1"/>
        <end position="125"/>
    </location>
</feature>
<organism evidence="2 3">
    <name type="scientific">Thecamonas trahens ATCC 50062</name>
    <dbReference type="NCBI Taxonomy" id="461836"/>
    <lineage>
        <taxon>Eukaryota</taxon>
        <taxon>Apusozoa</taxon>
        <taxon>Apusomonadida</taxon>
        <taxon>Apusomonadidae</taxon>
        <taxon>Thecamonas</taxon>
    </lineage>
</organism>
<feature type="compositionally biased region" description="Polar residues" evidence="1">
    <location>
        <begin position="7"/>
        <end position="21"/>
    </location>
</feature>
<feature type="compositionally biased region" description="Basic residues" evidence="1">
    <location>
        <begin position="99"/>
        <end position="121"/>
    </location>
</feature>
<protein>
    <submittedName>
        <fullName evidence="2">Uncharacterized protein</fullName>
    </submittedName>
</protein>
<dbReference type="EMBL" id="GL349478">
    <property type="protein sequence ID" value="KNC53084.1"/>
    <property type="molecule type" value="Genomic_DNA"/>
</dbReference>
<evidence type="ECO:0000313" key="2">
    <source>
        <dbReference type="EMBL" id="KNC53084.1"/>
    </source>
</evidence>
<dbReference type="AlphaFoldDB" id="A0A0L0DL79"/>
<feature type="compositionally biased region" description="Basic and acidic residues" evidence="1">
    <location>
        <begin position="22"/>
        <end position="39"/>
    </location>
</feature>
<proteinExistence type="predicted"/>
<dbReference type="GeneID" id="25567858"/>
<evidence type="ECO:0000313" key="3">
    <source>
        <dbReference type="Proteomes" id="UP000054408"/>
    </source>
</evidence>
<gene>
    <name evidence="2" type="ORF">AMSG_09386</name>
</gene>
<accession>A0A0L0DL79</accession>
<name>A0A0L0DL79_THETB</name>
<dbReference type="Proteomes" id="UP000054408">
    <property type="component" value="Unassembled WGS sequence"/>
</dbReference>
<keyword evidence="3" id="KW-1185">Reference proteome</keyword>